<reference evidence="1 2" key="1">
    <citation type="submission" date="2016-10" db="EMBL/GenBank/DDBJ databases">
        <authorList>
            <person name="de Groot N.N."/>
        </authorList>
    </citation>
    <scope>NUCLEOTIDE SEQUENCE [LARGE SCALE GENOMIC DNA]</scope>
    <source>
        <strain evidence="1 2">DSM 24015</strain>
    </source>
</reference>
<sequence length="133" mass="15080">MKKNIILSLIGLILLTACKNNHPKPIIGGNKDEYGCLTSAGQTWSELKQSCIQVFNEGKRLNPIDHKENTATISAFVLFNDDHSKAELFLPDEHNIILDKVSNQIYQKGEVKYDKKNGMLYQKGVATYQKERK</sequence>
<gene>
    <name evidence="1" type="ORF">SAMN05421544_10393</name>
</gene>
<evidence type="ECO:0000313" key="2">
    <source>
        <dbReference type="Proteomes" id="UP000198517"/>
    </source>
</evidence>
<evidence type="ECO:0008006" key="3">
    <source>
        <dbReference type="Google" id="ProtNLM"/>
    </source>
</evidence>
<dbReference type="OrthoDB" id="1099822at2"/>
<organism evidence="1 2">
    <name type="scientific">Riemerella columbipharyngis</name>
    <dbReference type="NCBI Taxonomy" id="1071918"/>
    <lineage>
        <taxon>Bacteria</taxon>
        <taxon>Pseudomonadati</taxon>
        <taxon>Bacteroidota</taxon>
        <taxon>Flavobacteriia</taxon>
        <taxon>Flavobacteriales</taxon>
        <taxon>Weeksellaceae</taxon>
        <taxon>Riemerella</taxon>
    </lineage>
</organism>
<dbReference type="AlphaFoldDB" id="A0A1G7A8J3"/>
<dbReference type="Proteomes" id="UP000198517">
    <property type="component" value="Unassembled WGS sequence"/>
</dbReference>
<keyword evidence="2" id="KW-1185">Reference proteome</keyword>
<dbReference type="RefSeq" id="WP_092736009.1">
    <property type="nucleotide sequence ID" value="NZ_FNAS01000003.1"/>
</dbReference>
<protein>
    <recommendedName>
        <fullName evidence="3">Lipoprotein</fullName>
    </recommendedName>
</protein>
<name>A0A1G7A8J3_9FLAO</name>
<accession>A0A1G7A8J3</accession>
<proteinExistence type="predicted"/>
<dbReference type="EMBL" id="FNAS01000003">
    <property type="protein sequence ID" value="SDE11204.1"/>
    <property type="molecule type" value="Genomic_DNA"/>
</dbReference>
<evidence type="ECO:0000313" key="1">
    <source>
        <dbReference type="EMBL" id="SDE11204.1"/>
    </source>
</evidence>
<dbReference type="STRING" id="1071918.SAMN05421544_10393"/>
<dbReference type="PROSITE" id="PS51257">
    <property type="entry name" value="PROKAR_LIPOPROTEIN"/>
    <property type="match status" value="1"/>
</dbReference>